<feature type="domain" description="ATP-grasp fold RimK-type" evidence="1">
    <location>
        <begin position="123"/>
        <end position="309"/>
    </location>
</feature>
<dbReference type="PANTHER" id="PTHR21621">
    <property type="entry name" value="RIBOSOMAL PROTEIN S6 MODIFICATION PROTEIN"/>
    <property type="match status" value="1"/>
</dbReference>
<keyword evidence="4" id="KW-1185">Reference proteome</keyword>
<dbReference type="SUPFAM" id="SSF56059">
    <property type="entry name" value="Glutathione synthetase ATP-binding domain-like"/>
    <property type="match status" value="1"/>
</dbReference>
<dbReference type="Gene3D" id="3.30.470.20">
    <property type="entry name" value="ATP-grasp fold, B domain"/>
    <property type="match status" value="1"/>
</dbReference>
<evidence type="ECO:0000313" key="3">
    <source>
        <dbReference type="EMBL" id="PWN70635.1"/>
    </source>
</evidence>
<feature type="domain" description="MvdD-like pre-ATP grasp" evidence="2">
    <location>
        <begin position="1"/>
        <end position="116"/>
    </location>
</feature>
<name>A0A316XA04_9FLAO</name>
<sequence>MILCITHSQDYYTIDLFFEYLASQNIAYFRLNSDRLNHYQKISVNENSFELTDESGNRIHSDQIQGVWHRKAWKISIPEELDQDYEKIFLSEYGSLRYNLMTVLEDIPWINPYENEKKIDGNKMFQLKIAQRNNLIIPQTIFSNNEEKIISFFHQDCNGKAIAKLHGVAAKTMSGENMISTTIIDEDSLEHLSDITYCPMIFQPYIEKEYELRIVYIDGEFFTGKINNSENTDWRLTREGYFWSVYELPDAIKTGLTAMMKEMGLYMGAIDMIKGRDGKYYFLEVNPQGEWGMLQKELNFPIAEKIADNLIKRINFHE</sequence>
<dbReference type="GO" id="GO:0005737">
    <property type="term" value="C:cytoplasm"/>
    <property type="evidence" value="ECO:0007669"/>
    <property type="project" value="TreeGrafter"/>
</dbReference>
<organism evidence="3 4">
    <name type="scientific">Chryseobacterium phosphatilyticum</name>
    <dbReference type="NCBI Taxonomy" id="475075"/>
    <lineage>
        <taxon>Bacteria</taxon>
        <taxon>Pseudomonadati</taxon>
        <taxon>Bacteroidota</taxon>
        <taxon>Flavobacteriia</taxon>
        <taxon>Flavobacteriales</taxon>
        <taxon>Weeksellaceae</taxon>
        <taxon>Chryseobacterium group</taxon>
        <taxon>Chryseobacterium</taxon>
    </lineage>
</organism>
<dbReference type="InterPro" id="IPR048936">
    <property type="entry name" value="MvdD-like_ATPgrasp"/>
</dbReference>
<protein>
    <submittedName>
        <fullName evidence="3">ATP-grasp ribosomal peptide maturase</fullName>
    </submittedName>
</protein>
<evidence type="ECO:0000313" key="4">
    <source>
        <dbReference type="Proteomes" id="UP000236594"/>
    </source>
</evidence>
<dbReference type="GO" id="GO:0009432">
    <property type="term" value="P:SOS response"/>
    <property type="evidence" value="ECO:0007669"/>
    <property type="project" value="TreeGrafter"/>
</dbReference>
<dbReference type="AlphaFoldDB" id="A0A316XA04"/>
<reference evidence="3 4" key="1">
    <citation type="submission" date="2018-04" db="EMBL/GenBank/DDBJ databases">
        <title>Draft Genome Sequence of Phosphate-Solubilizing Chryseobacterium sp. ISE14 that is a Biocontrol and Plant Growth-Promoting Rhizobacterium Isolated from Cucumber.</title>
        <authorList>
            <person name="Jeong J.-J."/>
            <person name="Sang M.K."/>
            <person name="Choi I.-G."/>
            <person name="Kim K.D."/>
        </authorList>
    </citation>
    <scope>NUCLEOTIDE SEQUENCE [LARGE SCALE GENOMIC DNA]</scope>
    <source>
        <strain evidence="3 4">ISE14</strain>
    </source>
</reference>
<dbReference type="GO" id="GO:0018169">
    <property type="term" value="F:ribosomal S6-glutamic acid ligase activity"/>
    <property type="evidence" value="ECO:0007669"/>
    <property type="project" value="TreeGrafter"/>
</dbReference>
<accession>A0A316XA04</accession>
<dbReference type="RefSeq" id="WP_103249477.1">
    <property type="nucleotide sequence ID" value="NZ_PPED02000002.1"/>
</dbReference>
<dbReference type="Proteomes" id="UP000236594">
    <property type="component" value="Unassembled WGS sequence"/>
</dbReference>
<dbReference type="Pfam" id="PF08443">
    <property type="entry name" value="RimK"/>
    <property type="match status" value="1"/>
</dbReference>
<dbReference type="InterPro" id="IPR013651">
    <property type="entry name" value="ATP-grasp_RimK-type"/>
</dbReference>
<dbReference type="OrthoDB" id="583309at2"/>
<comment type="caution">
    <text evidence="3">The sequence shown here is derived from an EMBL/GenBank/DDBJ whole genome shotgun (WGS) entry which is preliminary data.</text>
</comment>
<gene>
    <name evidence="3" type="ORF">C1631_011810</name>
</gene>
<dbReference type="PANTHER" id="PTHR21621:SF7">
    <property type="entry name" value="RIBOSOMAL PROTEIN BS6--L-GLUTAMATE LIGASE"/>
    <property type="match status" value="1"/>
</dbReference>
<proteinExistence type="predicted"/>
<dbReference type="Pfam" id="PF21068">
    <property type="entry name" value="ATPgraspMvdD"/>
    <property type="match status" value="1"/>
</dbReference>
<evidence type="ECO:0000259" key="1">
    <source>
        <dbReference type="Pfam" id="PF08443"/>
    </source>
</evidence>
<dbReference type="EMBL" id="PPED02000002">
    <property type="protein sequence ID" value="PWN70635.1"/>
    <property type="molecule type" value="Genomic_DNA"/>
</dbReference>
<evidence type="ECO:0000259" key="2">
    <source>
        <dbReference type="Pfam" id="PF21068"/>
    </source>
</evidence>